<dbReference type="InterPro" id="IPR001482">
    <property type="entry name" value="T2SS/T4SS_dom"/>
</dbReference>
<evidence type="ECO:0000256" key="2">
    <source>
        <dbReference type="RuleBase" id="RU366071"/>
    </source>
</evidence>
<protein>
    <recommendedName>
        <fullName evidence="2">Type IV secretion system protein</fullName>
    </recommendedName>
</protein>
<dbReference type="PANTHER" id="PTHR30486:SF6">
    <property type="entry name" value="TYPE IV PILUS RETRACTATION ATPASE PILT"/>
    <property type="match status" value="1"/>
</dbReference>
<evidence type="ECO:0000256" key="1">
    <source>
        <dbReference type="ARBA" id="ARBA00006611"/>
    </source>
</evidence>
<dbReference type="Proteomes" id="UP000813876">
    <property type="component" value="Unassembled WGS sequence"/>
</dbReference>
<dbReference type="Gene3D" id="3.40.50.300">
    <property type="entry name" value="P-loop containing nucleotide triphosphate hydrolases"/>
    <property type="match status" value="1"/>
</dbReference>
<dbReference type="InterPro" id="IPR050921">
    <property type="entry name" value="T4SS_GSP_E_ATPase"/>
</dbReference>
<keyword evidence="2" id="KW-0547">Nucleotide-binding</keyword>
<dbReference type="CDD" id="cd01130">
    <property type="entry name" value="VirB11-like_ATPase"/>
    <property type="match status" value="1"/>
</dbReference>
<organism evidence="4 5">
    <name type="scientific">Photobacterium phosphoreum</name>
    <dbReference type="NCBI Taxonomy" id="659"/>
    <lineage>
        <taxon>Bacteria</taxon>
        <taxon>Pseudomonadati</taxon>
        <taxon>Pseudomonadota</taxon>
        <taxon>Gammaproteobacteria</taxon>
        <taxon>Vibrionales</taxon>
        <taxon>Vibrionaceae</taxon>
        <taxon>Photobacterium</taxon>
    </lineage>
</organism>
<proteinExistence type="inferred from homology"/>
<accession>A0AAW4ZQE2</accession>
<dbReference type="InterPro" id="IPR014155">
    <property type="entry name" value="VirB11"/>
</dbReference>
<dbReference type="GO" id="GO:0016887">
    <property type="term" value="F:ATP hydrolysis activity"/>
    <property type="evidence" value="ECO:0007669"/>
    <property type="project" value="InterPro"/>
</dbReference>
<feature type="domain" description="Bacterial type II secretion system protein E" evidence="3">
    <location>
        <begin position="159"/>
        <end position="311"/>
    </location>
</feature>
<dbReference type="PANTHER" id="PTHR30486">
    <property type="entry name" value="TWITCHING MOTILITY PROTEIN PILT"/>
    <property type="match status" value="1"/>
</dbReference>
<dbReference type="RefSeq" id="WP_232581605.1">
    <property type="nucleotide sequence ID" value="NZ_WMCP01000026.1"/>
</dbReference>
<dbReference type="Pfam" id="PF00437">
    <property type="entry name" value="T2SSE"/>
    <property type="match status" value="1"/>
</dbReference>
<dbReference type="AlphaFoldDB" id="A0AAW4ZQE2"/>
<comment type="function">
    <text evidence="2">Part of the Type IV secretion system.</text>
</comment>
<dbReference type="NCBIfam" id="TIGR02788">
    <property type="entry name" value="VirB11"/>
    <property type="match status" value="1"/>
</dbReference>
<reference evidence="4" key="1">
    <citation type="submission" date="2019-11" db="EMBL/GenBank/DDBJ databases">
        <title>Comparative genomics of photobacteria reveal adaptation to distinct habitats.</title>
        <authorList>
            <person name="Fuertes-Perez S."/>
            <person name="Hilgarth M."/>
            <person name="Vogel R.F."/>
        </authorList>
    </citation>
    <scope>NUCLEOTIDE SEQUENCE</scope>
    <source>
        <strain evidence="4">TMW2.2145</strain>
    </source>
</reference>
<comment type="caution">
    <text evidence="4">The sequence shown here is derived from an EMBL/GenBank/DDBJ whole genome shotgun (WGS) entry which is preliminary data.</text>
</comment>
<sequence>MIDGAITVKNLLILTGIQDVLNLDGITEVAVNQPHRIWYEKGNGWEYKDAPQCSYQHCLSLARALAVFSGLRSPLDFNNPIASVTLPDGERGQILIAPACETGTIAITIRKPSIRRFTLEDYEQSGRFNTVKEATKKTIELSDSQNELLLLKKQKRIIEFFQLAIKLKLNILIVGGTGSGKTSFMKPLVDCYPHDKRLITIEDTPECDLPYHLNHIRLFYKEGGITPKVIIEACMRLKPDHIFLAELRGDEAWNYIEMLNTGHAGSITTIHANDCYSAFSRLASLVKQSNIGQTLDYDFIMKTIKSSIDVVCFYDHTYLTEIYYNPQEKNQLLSE</sequence>
<evidence type="ECO:0000313" key="5">
    <source>
        <dbReference type="Proteomes" id="UP000813876"/>
    </source>
</evidence>
<dbReference type="GO" id="GO:0005524">
    <property type="term" value="F:ATP binding"/>
    <property type="evidence" value="ECO:0007669"/>
    <property type="project" value="UniProtKB-UniRule"/>
</dbReference>
<dbReference type="GO" id="GO:0043684">
    <property type="term" value="C:type IV secretion system complex"/>
    <property type="evidence" value="ECO:0007669"/>
    <property type="project" value="UniProtKB-UniRule"/>
</dbReference>
<keyword evidence="2" id="KW-0067">ATP-binding</keyword>
<evidence type="ECO:0000313" key="4">
    <source>
        <dbReference type="EMBL" id="MCF2303452.1"/>
    </source>
</evidence>
<evidence type="ECO:0000259" key="3">
    <source>
        <dbReference type="Pfam" id="PF00437"/>
    </source>
</evidence>
<dbReference type="GO" id="GO:0044097">
    <property type="term" value="P:secretion by the type IV secretion system"/>
    <property type="evidence" value="ECO:0007669"/>
    <property type="project" value="InterPro"/>
</dbReference>
<dbReference type="Gene3D" id="3.30.450.90">
    <property type="match status" value="1"/>
</dbReference>
<dbReference type="EMBL" id="WMCP01000026">
    <property type="protein sequence ID" value="MCF2303452.1"/>
    <property type="molecule type" value="Genomic_DNA"/>
</dbReference>
<dbReference type="SUPFAM" id="SSF52540">
    <property type="entry name" value="P-loop containing nucleoside triphosphate hydrolases"/>
    <property type="match status" value="1"/>
</dbReference>
<gene>
    <name evidence="4" type="primary">virB11</name>
    <name evidence="4" type="ORF">GLP33_17105</name>
</gene>
<name>A0AAW4ZQE2_PHOPO</name>
<dbReference type="InterPro" id="IPR027417">
    <property type="entry name" value="P-loop_NTPase"/>
</dbReference>
<comment type="similarity">
    <text evidence="1 2">Belongs to the GSP E family.</text>
</comment>